<gene>
    <name evidence="2" type="primary">AlNc14C11G1406</name>
    <name evidence="2" type="ORF">ALNC14_016080</name>
</gene>
<sequence>MLSTSRSPACIEIFYRFGLLDTVSCVCKRYVTHITPLIRQRDRSITCSLISIVPRDGGTGSQRADLPEISPHSQFSSRPEREAQSMHRESYQPPDSSTDLLALSLGPPVCKTPTKSLKMKGSASNVINIDRLWM</sequence>
<name>F0W328_9STRA</name>
<organism evidence="2">
    <name type="scientific">Albugo laibachii Nc14</name>
    <dbReference type="NCBI Taxonomy" id="890382"/>
    <lineage>
        <taxon>Eukaryota</taxon>
        <taxon>Sar</taxon>
        <taxon>Stramenopiles</taxon>
        <taxon>Oomycota</taxon>
        <taxon>Peronosporomycetes</taxon>
        <taxon>Albuginales</taxon>
        <taxon>Albuginaceae</taxon>
        <taxon>Albugo</taxon>
    </lineage>
</organism>
<feature type="compositionally biased region" description="Basic and acidic residues" evidence="1">
    <location>
        <begin position="78"/>
        <end position="90"/>
    </location>
</feature>
<reference evidence="2" key="2">
    <citation type="submission" date="2011-02" db="EMBL/GenBank/DDBJ databases">
        <authorList>
            <person name="MacLean D."/>
        </authorList>
    </citation>
    <scope>NUCLEOTIDE SEQUENCE</scope>
</reference>
<evidence type="ECO:0000256" key="1">
    <source>
        <dbReference type="SAM" id="MobiDB-lite"/>
    </source>
</evidence>
<dbReference type="HOGENOM" id="CLU_1900086_0_0_1"/>
<dbReference type="AlphaFoldDB" id="F0W328"/>
<feature type="region of interest" description="Disordered" evidence="1">
    <location>
        <begin position="54"/>
        <end position="99"/>
    </location>
</feature>
<accession>F0W328</accession>
<proteinExistence type="predicted"/>
<evidence type="ECO:0000313" key="2">
    <source>
        <dbReference type="EMBL" id="CCA15465.1"/>
    </source>
</evidence>
<reference evidence="2" key="1">
    <citation type="journal article" date="2011" name="PLoS Biol.">
        <title>Gene gain and loss during evolution of obligate parasitism in the white rust pathogen of Arabidopsis thaliana.</title>
        <authorList>
            <person name="Kemen E."/>
            <person name="Gardiner A."/>
            <person name="Schultz-Larsen T."/>
            <person name="Kemen A.C."/>
            <person name="Balmuth A.L."/>
            <person name="Robert-Seilaniantz A."/>
            <person name="Bailey K."/>
            <person name="Holub E."/>
            <person name="Studholme D.J."/>
            <person name="Maclean D."/>
            <person name="Jones J.D."/>
        </authorList>
    </citation>
    <scope>NUCLEOTIDE SEQUENCE</scope>
</reference>
<dbReference type="EMBL" id="FR824056">
    <property type="protein sequence ID" value="CCA15465.1"/>
    <property type="molecule type" value="Genomic_DNA"/>
</dbReference>
<protein>
    <submittedName>
        <fullName evidence="2">AlNc14C11G1406 protein</fullName>
    </submittedName>
</protein>